<feature type="transmembrane region" description="Helical" evidence="4">
    <location>
        <begin position="12"/>
        <end position="32"/>
    </location>
</feature>
<dbReference type="PROSITE" id="PS50885">
    <property type="entry name" value="HAMP"/>
    <property type="match status" value="1"/>
</dbReference>
<dbReference type="GO" id="GO:0006935">
    <property type="term" value="P:chemotaxis"/>
    <property type="evidence" value="ECO:0007669"/>
    <property type="project" value="InterPro"/>
</dbReference>
<dbReference type="GO" id="GO:0007165">
    <property type="term" value="P:signal transduction"/>
    <property type="evidence" value="ECO:0007669"/>
    <property type="project" value="UniProtKB-KW"/>
</dbReference>
<reference evidence="9" key="1">
    <citation type="submission" date="2016-10" db="EMBL/GenBank/DDBJ databases">
        <authorList>
            <person name="Varghese N."/>
            <person name="Submissions S."/>
        </authorList>
    </citation>
    <scope>NUCLEOTIDE SEQUENCE [LARGE SCALE GENOMIC DNA]</scope>
    <source>
        <strain evidence="9">Gh-105</strain>
    </source>
</reference>
<evidence type="ECO:0000313" key="9">
    <source>
        <dbReference type="Proteomes" id="UP000199229"/>
    </source>
</evidence>
<dbReference type="Gene3D" id="1.10.287.950">
    <property type="entry name" value="Methyl-accepting chemotaxis protein"/>
    <property type="match status" value="1"/>
</dbReference>
<evidence type="ECO:0000313" key="8">
    <source>
        <dbReference type="EMBL" id="SFG47744.1"/>
    </source>
</evidence>
<dbReference type="GO" id="GO:0004888">
    <property type="term" value="F:transmembrane signaling receptor activity"/>
    <property type="evidence" value="ECO:0007669"/>
    <property type="project" value="InterPro"/>
</dbReference>
<evidence type="ECO:0000259" key="6">
    <source>
        <dbReference type="PROSITE" id="PS50885"/>
    </source>
</evidence>
<dbReference type="InterPro" id="IPR003660">
    <property type="entry name" value="HAMP_dom"/>
</dbReference>
<dbReference type="PANTHER" id="PTHR32089:SF112">
    <property type="entry name" value="LYSOZYME-LIKE PROTEIN-RELATED"/>
    <property type="match status" value="1"/>
</dbReference>
<dbReference type="PANTHER" id="PTHR32089">
    <property type="entry name" value="METHYL-ACCEPTING CHEMOTAXIS PROTEIN MCPB"/>
    <property type="match status" value="1"/>
</dbReference>
<evidence type="ECO:0000259" key="5">
    <source>
        <dbReference type="PROSITE" id="PS50111"/>
    </source>
</evidence>
<dbReference type="AlphaFoldDB" id="A0A1I2S4D8"/>
<keyword evidence="4" id="KW-0812">Transmembrane</keyword>
<evidence type="ECO:0000256" key="3">
    <source>
        <dbReference type="PROSITE-ProRule" id="PRU00284"/>
    </source>
</evidence>
<evidence type="ECO:0000256" key="4">
    <source>
        <dbReference type="SAM" id="Phobius"/>
    </source>
</evidence>
<protein>
    <submittedName>
        <fullName evidence="8">Methyl-accepting chemotaxis protein</fullName>
    </submittedName>
</protein>
<dbReference type="PROSITE" id="PS50111">
    <property type="entry name" value="CHEMOTAXIS_TRANSDUC_2"/>
    <property type="match status" value="1"/>
</dbReference>
<dbReference type="RefSeq" id="WP_091969414.1">
    <property type="nucleotide sequence ID" value="NZ_FOPM01000004.1"/>
</dbReference>
<dbReference type="InterPro" id="IPR004090">
    <property type="entry name" value="Chemotax_Me-accpt_rcpt"/>
</dbReference>
<dbReference type="InterPro" id="IPR004089">
    <property type="entry name" value="MCPsignal_dom"/>
</dbReference>
<dbReference type="PROSITE" id="PS50906">
    <property type="entry name" value="NIT"/>
    <property type="match status" value="1"/>
</dbReference>
<dbReference type="InterPro" id="IPR010910">
    <property type="entry name" value="Nitrate/nitrite_sensing_bac"/>
</dbReference>
<keyword evidence="1 3" id="KW-0807">Transducer</keyword>
<dbReference type="STRING" id="582675.SAMN05192565_10425"/>
<name>A0A1I2S4D8_9HYPH</name>
<dbReference type="GO" id="GO:0016020">
    <property type="term" value="C:membrane"/>
    <property type="evidence" value="ECO:0007669"/>
    <property type="project" value="InterPro"/>
</dbReference>
<comment type="similarity">
    <text evidence="2">Belongs to the methyl-accepting chemotaxis (MCP) protein family.</text>
</comment>
<dbReference type="EMBL" id="FOPM01000004">
    <property type="protein sequence ID" value="SFG47744.1"/>
    <property type="molecule type" value="Genomic_DNA"/>
</dbReference>
<dbReference type="Proteomes" id="UP000199229">
    <property type="component" value="Unassembled WGS sequence"/>
</dbReference>
<accession>A0A1I2S4D8</accession>
<keyword evidence="4" id="KW-0472">Membrane</keyword>
<dbReference type="Gene3D" id="6.10.340.10">
    <property type="match status" value="1"/>
</dbReference>
<keyword evidence="9" id="KW-1185">Reference proteome</keyword>
<dbReference type="Pfam" id="PF00015">
    <property type="entry name" value="MCPsignal"/>
    <property type="match status" value="1"/>
</dbReference>
<evidence type="ECO:0000256" key="2">
    <source>
        <dbReference type="ARBA" id="ARBA00029447"/>
    </source>
</evidence>
<dbReference type="PRINTS" id="PR00260">
    <property type="entry name" value="CHEMTRNSDUCR"/>
</dbReference>
<dbReference type="SMART" id="SM00283">
    <property type="entry name" value="MA"/>
    <property type="match status" value="1"/>
</dbReference>
<evidence type="ECO:0000256" key="1">
    <source>
        <dbReference type="ARBA" id="ARBA00023224"/>
    </source>
</evidence>
<sequence length="685" mass="69983">MLRNALASLRGRILLVALAPCLAFAVVAGLAISERMAERGRMVAVEALLDLGGQVGGFVHEVQRERGASSLFLGSKGTRFRPELDAQRLRTDASRTQLMDAYAAAASKAGSDANLTARGAALTAALDGLAAHRKAVDGLTRTPPENLAVYTGMIGKALDLVRELSGIVVDPALITRASAYSAFLSLKELAGQERATASGIFGAGQLDLAGLSRLAALGAGQATHEGLFRLSAEPAQIALLDTVAASPAAREVERLRGIVLTTIPGQPLRFTDAPAWFGVATQRIDALKGIEDRLAEDLAHAAAAARSGAERAVTLWVAASLATLALSCLVAFGFGTAIARPLSRIADALTAIGQGRSAGALPTGGAREVRAIAAAAATFSDSLAERRRIRAEADELAQAASTERRQAMLGLADGFEARAGRIVAAVSAASTQLEAAAHALSQTSSETSRLSGAVAQTSGEAAASADTVAAATEELSASVREIGSRVEMSATVAGEAERDTARMGDDIRRLAGAAGSIAEIVGLISSIASQTNLLALNATIEAARAGEAGRGFAVVAAEVKELANQTTRATDEIAAKVAEITGSTAASVETIGGITKVIQRLSTLSQDIAAAVQQQDAATREIARTTVHTSEGTRRVSTHIAGVSAAADSARTGSDQVLTAASDLARQAAALRDEVDGFLATVRAA</sequence>
<gene>
    <name evidence="8" type="ORF">SAMN05192565_10425</name>
</gene>
<organism evidence="8 9">
    <name type="scientific">Methylobacterium gossipiicola</name>
    <dbReference type="NCBI Taxonomy" id="582675"/>
    <lineage>
        <taxon>Bacteria</taxon>
        <taxon>Pseudomonadati</taxon>
        <taxon>Pseudomonadota</taxon>
        <taxon>Alphaproteobacteria</taxon>
        <taxon>Hyphomicrobiales</taxon>
        <taxon>Methylobacteriaceae</taxon>
        <taxon>Methylobacterium</taxon>
    </lineage>
</organism>
<feature type="domain" description="NIT" evidence="7">
    <location>
        <begin position="53"/>
        <end position="305"/>
    </location>
</feature>
<dbReference type="SUPFAM" id="SSF58104">
    <property type="entry name" value="Methyl-accepting chemotaxis protein (MCP) signaling domain"/>
    <property type="match status" value="1"/>
</dbReference>
<proteinExistence type="inferred from homology"/>
<feature type="domain" description="Methyl-accepting transducer" evidence="5">
    <location>
        <begin position="411"/>
        <end position="665"/>
    </location>
</feature>
<keyword evidence="4" id="KW-1133">Transmembrane helix</keyword>
<dbReference type="InterPro" id="IPR013587">
    <property type="entry name" value="Nitrate/nitrite_sensing"/>
</dbReference>
<dbReference type="Pfam" id="PF08376">
    <property type="entry name" value="NIT"/>
    <property type="match status" value="1"/>
</dbReference>
<feature type="domain" description="HAMP" evidence="6">
    <location>
        <begin position="336"/>
        <end position="388"/>
    </location>
</feature>
<evidence type="ECO:0000259" key="7">
    <source>
        <dbReference type="PROSITE" id="PS50906"/>
    </source>
</evidence>